<gene>
    <name evidence="1" type="ORF">ACFOEX_10335</name>
</gene>
<dbReference type="RefSeq" id="WP_376868888.1">
    <property type="nucleotide sequence ID" value="NZ_JBHRUV010000052.1"/>
</dbReference>
<accession>A0ABV7LGM4</accession>
<dbReference type="SUPFAM" id="SSF56784">
    <property type="entry name" value="HAD-like"/>
    <property type="match status" value="1"/>
</dbReference>
<proteinExistence type="predicted"/>
<dbReference type="SFLD" id="SFLDG01129">
    <property type="entry name" value="C1.5:_HAD__Beta-PGM__Phosphata"/>
    <property type="match status" value="1"/>
</dbReference>
<dbReference type="InterPro" id="IPR036412">
    <property type="entry name" value="HAD-like_sf"/>
</dbReference>
<dbReference type="InterPro" id="IPR023214">
    <property type="entry name" value="HAD_sf"/>
</dbReference>
<name>A0ABV7LGM4_9HYPH</name>
<dbReference type="Gene3D" id="1.10.150.450">
    <property type="match status" value="1"/>
</dbReference>
<comment type="caution">
    <text evidence="1">The sequence shown here is derived from an EMBL/GenBank/DDBJ whole genome shotgun (WGS) entry which is preliminary data.</text>
</comment>
<dbReference type="PANTHER" id="PTHR12725">
    <property type="entry name" value="HALOACID DEHALOGENASE-LIKE HYDROLASE"/>
    <property type="match status" value="1"/>
</dbReference>
<sequence length="244" mass="25813">MTGRSRSEGAAAAVRRTAAGAAPPAGLAALPGADRIRYWLLDLDDTLYPRSAGLHEQMRRRVVSFIMARLSLDEAAAAALHQAYYARFGATVRGLAQLHGVAPEEFLAHVHAVDLAPLAPNPKLKQVLSALPGRRIIVTNSPRAHAERVLAALGVADAIDGIVAIEDSAYRPKPDAAACEACIRRHGVAPERALMADDRLMNLRAPAALGMRTLLVDEDGVSTGQDAGFTVDATARSLVSFLTS</sequence>
<dbReference type="SFLD" id="SFLDS00003">
    <property type="entry name" value="Haloacid_Dehalogenase"/>
    <property type="match status" value="1"/>
</dbReference>
<evidence type="ECO:0000313" key="2">
    <source>
        <dbReference type="Proteomes" id="UP001595536"/>
    </source>
</evidence>
<evidence type="ECO:0000313" key="1">
    <source>
        <dbReference type="EMBL" id="MFC3266749.1"/>
    </source>
</evidence>
<dbReference type="NCBIfam" id="TIGR01993">
    <property type="entry name" value="Pyr-5-nucltdase"/>
    <property type="match status" value="1"/>
</dbReference>
<reference evidence="2" key="1">
    <citation type="journal article" date="2019" name="Int. J. Syst. Evol. Microbiol.">
        <title>The Global Catalogue of Microorganisms (GCM) 10K type strain sequencing project: providing services to taxonomists for standard genome sequencing and annotation.</title>
        <authorList>
            <consortium name="The Broad Institute Genomics Platform"/>
            <consortium name="The Broad Institute Genome Sequencing Center for Infectious Disease"/>
            <person name="Wu L."/>
            <person name="Ma J."/>
        </authorList>
    </citation>
    <scope>NUCLEOTIDE SEQUENCE [LARGE SCALE GENOMIC DNA]</scope>
    <source>
        <strain evidence="2">CCM 7941</strain>
    </source>
</reference>
<dbReference type="SFLD" id="SFLDG01132">
    <property type="entry name" value="C1.5.3:_5'-Nucleotidase_Like"/>
    <property type="match status" value="1"/>
</dbReference>
<dbReference type="NCBIfam" id="TIGR01509">
    <property type="entry name" value="HAD-SF-IA-v3"/>
    <property type="match status" value="1"/>
</dbReference>
<dbReference type="Gene3D" id="3.40.50.1000">
    <property type="entry name" value="HAD superfamily/HAD-like"/>
    <property type="match status" value="1"/>
</dbReference>
<dbReference type="EMBL" id="JBHRUV010000052">
    <property type="protein sequence ID" value="MFC3266749.1"/>
    <property type="molecule type" value="Genomic_DNA"/>
</dbReference>
<protein>
    <submittedName>
        <fullName evidence="1">Pyrimidine 5'-nucleotidase</fullName>
    </submittedName>
</protein>
<dbReference type="Pfam" id="PF00702">
    <property type="entry name" value="Hydrolase"/>
    <property type="match status" value="1"/>
</dbReference>
<dbReference type="Proteomes" id="UP001595536">
    <property type="component" value="Unassembled WGS sequence"/>
</dbReference>
<organism evidence="1 2">
    <name type="scientific">Camelimonas abortus</name>
    <dbReference type="NCBI Taxonomy" id="1017184"/>
    <lineage>
        <taxon>Bacteria</taxon>
        <taxon>Pseudomonadati</taxon>
        <taxon>Pseudomonadota</taxon>
        <taxon>Alphaproteobacteria</taxon>
        <taxon>Hyphomicrobiales</taxon>
        <taxon>Chelatococcaceae</taxon>
        <taxon>Camelimonas</taxon>
    </lineage>
</organism>
<dbReference type="InterPro" id="IPR006439">
    <property type="entry name" value="HAD-SF_hydro_IA"/>
</dbReference>
<keyword evidence="2" id="KW-1185">Reference proteome</keyword>
<dbReference type="PANTHER" id="PTHR12725:SF117">
    <property type="entry name" value="HALOACID DEHALOGENASE-LIKE HYDROLASE"/>
    <property type="match status" value="1"/>
</dbReference>
<dbReference type="InterPro" id="IPR010237">
    <property type="entry name" value="Pyr-5-nucltdase"/>
</dbReference>